<comment type="caution">
    <text evidence="1">The sequence shown here is derived from an EMBL/GenBank/DDBJ whole genome shotgun (WGS) entry which is preliminary data.</text>
</comment>
<gene>
    <name evidence="1" type="ORF">RirG_218380</name>
</gene>
<organism evidence="1 2">
    <name type="scientific">Rhizophagus irregularis (strain DAOM 197198w)</name>
    <name type="common">Glomus intraradices</name>
    <dbReference type="NCBI Taxonomy" id="1432141"/>
    <lineage>
        <taxon>Eukaryota</taxon>
        <taxon>Fungi</taxon>
        <taxon>Fungi incertae sedis</taxon>
        <taxon>Mucoromycota</taxon>
        <taxon>Glomeromycotina</taxon>
        <taxon>Glomeromycetes</taxon>
        <taxon>Glomerales</taxon>
        <taxon>Glomeraceae</taxon>
        <taxon>Rhizophagus</taxon>
    </lineage>
</organism>
<name>A0A015K9Q8_RHIIW</name>
<evidence type="ECO:0000313" key="1">
    <source>
        <dbReference type="EMBL" id="EXX56196.1"/>
    </source>
</evidence>
<evidence type="ECO:0008006" key="3">
    <source>
        <dbReference type="Google" id="ProtNLM"/>
    </source>
</evidence>
<protein>
    <recommendedName>
        <fullName evidence="3">Transposase domain-containing protein</fullName>
    </recommendedName>
</protein>
<dbReference type="Pfam" id="PF02992">
    <property type="entry name" value="Transposase_21"/>
    <property type="match status" value="1"/>
</dbReference>
<proteinExistence type="predicted"/>
<dbReference type="EMBL" id="JEMT01027802">
    <property type="protein sequence ID" value="EXX56196.1"/>
    <property type="molecule type" value="Genomic_DNA"/>
</dbReference>
<sequence>MKCSHVKFPNSTSRKLKQCQTSLAERSTLLHGRIKIRSEKIFPFASIRNQLASIYCQPEFKRNLRHWSERKRFDDILTDIYDSQVWKNFKETSDENLSKFFQPEVADSNFGLMLNLDWFQPYDGVVHSTGVIYAAICNLPRDMQFKRENMLVLSLLSSPNEVSLHQINHYLAPIVNELVLLWDRVTFDNTFEY</sequence>
<dbReference type="HOGENOM" id="CLU_071122_1_0_1"/>
<dbReference type="Proteomes" id="UP000022910">
    <property type="component" value="Unassembled WGS sequence"/>
</dbReference>
<keyword evidence="2" id="KW-1185">Reference proteome</keyword>
<dbReference type="STRING" id="1432141.A0A015K9Q8"/>
<dbReference type="InterPro" id="IPR004242">
    <property type="entry name" value="Transposase_21"/>
</dbReference>
<dbReference type="OMA" id="QLASIYC"/>
<accession>A0A015K9Q8</accession>
<reference evidence="1 2" key="1">
    <citation type="submission" date="2014-02" db="EMBL/GenBank/DDBJ databases">
        <title>Single nucleus genome sequencing reveals high similarity among nuclei of an endomycorrhizal fungus.</title>
        <authorList>
            <person name="Lin K."/>
            <person name="Geurts R."/>
            <person name="Zhang Z."/>
            <person name="Limpens E."/>
            <person name="Saunders D.G."/>
            <person name="Mu D."/>
            <person name="Pang E."/>
            <person name="Cao H."/>
            <person name="Cha H."/>
            <person name="Lin T."/>
            <person name="Zhou Q."/>
            <person name="Shang Y."/>
            <person name="Li Y."/>
            <person name="Ivanov S."/>
            <person name="Sharma T."/>
            <person name="Velzen R.V."/>
            <person name="Ruijter N.D."/>
            <person name="Aanen D.K."/>
            <person name="Win J."/>
            <person name="Kamoun S."/>
            <person name="Bisseling T."/>
            <person name="Huang S."/>
        </authorList>
    </citation>
    <scope>NUCLEOTIDE SEQUENCE [LARGE SCALE GENOMIC DNA]</scope>
    <source>
        <strain evidence="2">DAOM197198w</strain>
    </source>
</reference>
<evidence type="ECO:0000313" key="2">
    <source>
        <dbReference type="Proteomes" id="UP000022910"/>
    </source>
</evidence>
<dbReference type="AlphaFoldDB" id="A0A015K9Q8"/>